<dbReference type="Proteomes" id="UP000179769">
    <property type="component" value="Unassembled WGS sequence"/>
</dbReference>
<reference evidence="2" key="1">
    <citation type="submission" date="2016-07" db="EMBL/GenBank/DDBJ databases">
        <title>Frankia sp. NRRL B-16219 Genome sequencing.</title>
        <authorList>
            <person name="Ghodhbane-Gtari F."/>
            <person name="Swanson E."/>
            <person name="Gueddou A."/>
            <person name="Louati M."/>
            <person name="Nouioui I."/>
            <person name="Hezbri K."/>
            <person name="Abebe-Akele F."/>
            <person name="Simpson S."/>
            <person name="Morris K."/>
            <person name="Thomas K."/>
            <person name="Gtari M."/>
            <person name="Tisa L.S."/>
        </authorList>
    </citation>
    <scope>NUCLEOTIDE SEQUENCE [LARGE SCALE GENOMIC DNA]</scope>
    <source>
        <strain evidence="2">NRRL B-16219</strain>
    </source>
</reference>
<name>A0A1S1PPQ0_9ACTN</name>
<dbReference type="EMBL" id="MAXA01000240">
    <property type="protein sequence ID" value="OHV23221.1"/>
    <property type="molecule type" value="Genomic_DNA"/>
</dbReference>
<evidence type="ECO:0000313" key="2">
    <source>
        <dbReference type="Proteomes" id="UP000179769"/>
    </source>
</evidence>
<accession>A0A1S1PPQ0</accession>
<protein>
    <submittedName>
        <fullName evidence="1">Uncharacterized protein</fullName>
    </submittedName>
</protein>
<gene>
    <name evidence="1" type="ORF">BBK14_24155</name>
</gene>
<proteinExistence type="predicted"/>
<sequence length="79" mass="8654">MFGVLRSEPSFSARRRSLLVGACASPADCRAAAVVVAGRRCGRRRRVAVVPPPPSGRALTRHTLTRQTLRRRVGDLMRS</sequence>
<dbReference type="AlphaFoldDB" id="A0A1S1PPQ0"/>
<organism evidence="1 2">
    <name type="scientific">Parafrankia soli</name>
    <dbReference type="NCBI Taxonomy" id="2599596"/>
    <lineage>
        <taxon>Bacteria</taxon>
        <taxon>Bacillati</taxon>
        <taxon>Actinomycetota</taxon>
        <taxon>Actinomycetes</taxon>
        <taxon>Frankiales</taxon>
        <taxon>Frankiaceae</taxon>
        <taxon>Parafrankia</taxon>
    </lineage>
</organism>
<keyword evidence="2" id="KW-1185">Reference proteome</keyword>
<comment type="caution">
    <text evidence="1">The sequence shown here is derived from an EMBL/GenBank/DDBJ whole genome shotgun (WGS) entry which is preliminary data.</text>
</comment>
<evidence type="ECO:0000313" key="1">
    <source>
        <dbReference type="EMBL" id="OHV23221.1"/>
    </source>
</evidence>